<organism evidence="2">
    <name type="scientific">Neospora caninum (strain Liverpool)</name>
    <dbReference type="NCBI Taxonomy" id="572307"/>
    <lineage>
        <taxon>Eukaryota</taxon>
        <taxon>Sar</taxon>
        <taxon>Alveolata</taxon>
        <taxon>Apicomplexa</taxon>
        <taxon>Conoidasida</taxon>
        <taxon>Coccidia</taxon>
        <taxon>Eucoccidiorida</taxon>
        <taxon>Eimeriorina</taxon>
        <taxon>Sarcocystidae</taxon>
        <taxon>Neospora</taxon>
    </lineage>
</organism>
<feature type="region of interest" description="Disordered" evidence="1">
    <location>
        <begin position="1148"/>
        <end position="1167"/>
    </location>
</feature>
<feature type="compositionally biased region" description="Polar residues" evidence="1">
    <location>
        <begin position="1306"/>
        <end position="1318"/>
    </location>
</feature>
<reference evidence="2" key="1">
    <citation type="journal article" date="2015" name="PLoS ONE">
        <title>Comprehensive Evaluation of Toxoplasma gondii VEG and Neospora caninum LIV Genomes with Tachyzoite Stage Transcriptome and Proteome Defines Novel Transcript Features.</title>
        <authorList>
            <person name="Ramaprasad A."/>
            <person name="Mourier T."/>
            <person name="Naeem R."/>
            <person name="Malas T.B."/>
            <person name="Moussa E."/>
            <person name="Panigrahi A."/>
            <person name="Vermont S.J."/>
            <person name="Otto T.D."/>
            <person name="Wastling J."/>
            <person name="Pain A."/>
        </authorList>
    </citation>
    <scope>NUCLEOTIDE SEQUENCE</scope>
    <source>
        <strain evidence="2">Liverpool</strain>
    </source>
</reference>
<feature type="region of interest" description="Disordered" evidence="1">
    <location>
        <begin position="233"/>
        <end position="294"/>
    </location>
</feature>
<dbReference type="Gene3D" id="1.25.10.10">
    <property type="entry name" value="Leucine-rich Repeat Variant"/>
    <property type="match status" value="1"/>
</dbReference>
<feature type="compositionally biased region" description="Polar residues" evidence="1">
    <location>
        <begin position="835"/>
        <end position="851"/>
    </location>
</feature>
<feature type="compositionally biased region" description="Polar residues" evidence="1">
    <location>
        <begin position="1108"/>
        <end position="1124"/>
    </location>
</feature>
<feature type="compositionally biased region" description="Basic and acidic residues" evidence="1">
    <location>
        <begin position="1523"/>
        <end position="1535"/>
    </location>
</feature>
<feature type="region of interest" description="Disordered" evidence="1">
    <location>
        <begin position="1107"/>
        <end position="1143"/>
    </location>
</feature>
<dbReference type="SUPFAM" id="SSF48371">
    <property type="entry name" value="ARM repeat"/>
    <property type="match status" value="2"/>
</dbReference>
<evidence type="ECO:0000256" key="1">
    <source>
        <dbReference type="SAM" id="MobiDB-lite"/>
    </source>
</evidence>
<name>A0A0F7U6T9_NEOCL</name>
<feature type="compositionally biased region" description="Basic and acidic residues" evidence="1">
    <location>
        <begin position="853"/>
        <end position="872"/>
    </location>
</feature>
<feature type="compositionally biased region" description="Basic and acidic residues" evidence="1">
    <location>
        <begin position="497"/>
        <end position="506"/>
    </location>
</feature>
<evidence type="ECO:0000313" key="2">
    <source>
        <dbReference type="EMBL" id="CEL64390.1"/>
    </source>
</evidence>
<accession>A0A0F7U6T9</accession>
<dbReference type="EMBL" id="LN714475">
    <property type="protein sequence ID" value="CEL64390.1"/>
    <property type="molecule type" value="Genomic_DNA"/>
</dbReference>
<feature type="region of interest" description="Disordered" evidence="1">
    <location>
        <begin position="689"/>
        <end position="715"/>
    </location>
</feature>
<dbReference type="InterPro" id="IPR052623">
    <property type="entry name" value="DAAF5"/>
</dbReference>
<dbReference type="PANTHER" id="PTHR16216">
    <property type="entry name" value="DYNEIN ASSEMBLY FACTOR 5, AXONEMAL"/>
    <property type="match status" value="1"/>
</dbReference>
<feature type="region of interest" description="Disordered" evidence="1">
    <location>
        <begin position="1512"/>
        <end position="1580"/>
    </location>
</feature>
<dbReference type="InterPro" id="IPR016024">
    <property type="entry name" value="ARM-type_fold"/>
</dbReference>
<feature type="region of interest" description="Disordered" evidence="1">
    <location>
        <begin position="455"/>
        <end position="506"/>
    </location>
</feature>
<feature type="region of interest" description="Disordered" evidence="1">
    <location>
        <begin position="1301"/>
        <end position="1327"/>
    </location>
</feature>
<feature type="compositionally biased region" description="Polar residues" evidence="1">
    <location>
        <begin position="239"/>
        <end position="255"/>
    </location>
</feature>
<dbReference type="InterPro" id="IPR011989">
    <property type="entry name" value="ARM-like"/>
</dbReference>
<protein>
    <submittedName>
        <fullName evidence="2">HEAT repeat-containing protein</fullName>
    </submittedName>
</protein>
<feature type="compositionally biased region" description="Acidic residues" evidence="1">
    <location>
        <begin position="279"/>
        <end position="290"/>
    </location>
</feature>
<feature type="region of interest" description="Disordered" evidence="1">
    <location>
        <begin position="811"/>
        <end position="881"/>
    </location>
</feature>
<gene>
    <name evidence="2" type="ORF">BN1204_002900</name>
</gene>
<proteinExistence type="predicted"/>
<sequence>MASYRQTPVESRGSDVADVRRQYKRDVNCLEDNNRQCRLRALERLSSVFRASVCSQSPGPSGKGFRSATRTPQQSRCLDAECHSAPVNASTPLPSSGSGRRTEETGSFSREELFNFFLTDICGPCLKLVSDSKSDTCREAAVNLIRLGVLSAVDPGAIAFFMSRKRFQIGGRRADNTKEAVPHAHGQGLVDTVHSRLSGHPFNEPSEEIRGGLLLLLIAILKHGEHRAALADRMPGKNSAGSPSSIWPDNTTEATNPYPVEGCEDIDVATRDRSQEGSGNDEESANEDMDEEKKKRQVWQVGDDCVDGLAQCATKALADRDPHNKQLACRLIVLLTKCMRFDALSRKHVLDALQYLIASSLLGRDCMDKLMTGLSSLVEDEVAPAIRYKICACVGFWFLTLPVRYLKPHMSKLVAFLLACIAAEDERVKRYGARVLRCIAAPCLFQLKQAGLSAVGNEPKGTRESCSRQSSRSGTKRASEAVGDPQMSDASSDSSEEIERHADPAISAGDRELLEKSWTISCSSPEFLECSSTLDTFRDWFKDRVTDVLPADWARATASKEEAEDQLLHVSALLSHFAEETVAWVLATESALWRFSPEPLRSQRSLQTLTLLLGLLPPPKLVPQLPEVLAYLCKTCQHVDSYPFSQAHPGAEPSANPPASRLVSFMLSLASGEAEAAWVQVHRLSEDSASQAPEFGESDGNGEHLAAPRGTAKAPTRQPIAVATRLLRDALQDNVLSAAPSAMKGYLEVLRDVLACAETVATLVPPPFWLSILAGQMQTNASVLTQYEKALEQRLQDSVPFSYFVPTNEQKIHGAAPSERPSNEISNSRKEDAPSATTHSQDNSPSCADTTTGDERPLEERQQRGGERRSGADEQQPIPKAFAATTRVYPLLLLSRMLATVDAPQNGARGRECWSELDAAFCVDLIGQFVQPSGESERSPRSLDASVDRKRGACEDAFAFFGVSGPWSWSGAASDSKAEDACLAYAAVCVASAVTACRDACHVRWPRLIAILLRLRVASEVPPGLIDTCVHLLSVYSGKSPQKMYCAYLEAFIEADRHLASELNAVPPGTPLETLSMSSLEAPWSLSDPRRLILLHVLQELRVAAGTAASQRQRETVQATSSANKGHIPTGRPGAQKPAQRMCAAQPSCTASDASRPLSATCQTTVSPGELRETRTNFEETSVCAGSPTNTEKRQRHSQNACPRNCRGWLPGLLSVLEIQACPDTVAPGVRVDTLAILFELYANADLANMCLANYASFVVNAIILPNLRWRPGEANAKLRKAALACLSAVIGTLTETEHLPGRATRASSPATGDSTTEPSAPASPPHCVDGLDCAADQVATPLKKTEDLMRLLESLLPCLLSCLEDDGQPDTRTLTADILARLFAQLKRTVCASSDLGVAPSSPSSGAGASRASPEKLQHPSAALCGQSAETEGLCCPSGRGQTVACRGRHQGYVGLCSALYAALLQRLDDARSGVRLAAAHAIREMLLLLLELKRDSAAACETARRHTISDAAPAESLSGDESTRAETEARVPTESEALDTVSAHISNAGESAGDLPGPAEARRQGPEETETESGRNEASASCRKWTWPCLEFLMKGLVTFVDDKDEELATTVAAAMEIGGKLDADLLLREASTVVGQSLFCERYEALAEFAKQLLQNDTVLNYVA</sequence>
<feature type="region of interest" description="Disordered" evidence="1">
    <location>
        <begin position="1177"/>
        <end position="1196"/>
    </location>
</feature>
<dbReference type="PANTHER" id="PTHR16216:SF2">
    <property type="entry name" value="DYNEIN AXONEMAL ASSEMBLY FACTOR 5"/>
    <property type="match status" value="1"/>
</dbReference>